<evidence type="ECO:0000313" key="3">
    <source>
        <dbReference type="Proteomes" id="UP001304895"/>
    </source>
</evidence>
<dbReference type="Proteomes" id="UP001304895">
    <property type="component" value="Unassembled WGS sequence"/>
</dbReference>
<feature type="domain" description="SRR1-like" evidence="1">
    <location>
        <begin position="207"/>
        <end position="337"/>
    </location>
</feature>
<dbReference type="PANTHER" id="PTHR42080:SF3">
    <property type="entry name" value="SRR1-LIKE DOMAIN-CONTAINING PROTEIN"/>
    <property type="match status" value="1"/>
</dbReference>
<sequence length="341" mass="37752">MEEGEIPDYDNGVLSEAEITSETRPSIDVPWDMFPQIEANLRALYEANTPLFSKDVLRQIASSFDDIIAGTTDKVSVPGFDGVPVDFRVRLCCRGEPRLAYRSFEMMTCARGFIDWVFMNPPITCLSMVVCHENFRVEWNSNTIVPDPDGCAPSTHQELEPLFQSFGRIRSLFAGNVPSVTVPSNINKVVALSCSTMAEGNRLLPRSPAQHALALGIRDILVSQGKENVSCYVQDPAYQDADKSVLGQEGVVVLKDPRAFLEIDEASVVIAAASHIPVRQIVADLARPAVVIWDRVTDGVNFDSIDPVSPRVREMIETSYTEVEFPHDENFGNVAIYVRKA</sequence>
<dbReference type="InterPro" id="IPR012942">
    <property type="entry name" value="SRR1-like"/>
</dbReference>
<name>A0AAN6ZI57_9PEZI</name>
<gene>
    <name evidence="2" type="ORF">BT67DRAFT_459375</name>
</gene>
<dbReference type="EMBL" id="MU853401">
    <property type="protein sequence ID" value="KAK4138444.1"/>
    <property type="molecule type" value="Genomic_DNA"/>
</dbReference>
<dbReference type="PANTHER" id="PTHR42080">
    <property type="entry name" value="SRR1 DOMAIN-CONTAINING PROTEIN"/>
    <property type="match status" value="1"/>
</dbReference>
<dbReference type="Pfam" id="PF07985">
    <property type="entry name" value="SRR1"/>
    <property type="match status" value="1"/>
</dbReference>
<evidence type="ECO:0000259" key="1">
    <source>
        <dbReference type="Pfam" id="PF07985"/>
    </source>
</evidence>
<organism evidence="2 3">
    <name type="scientific">Trichocladium antarcticum</name>
    <dbReference type="NCBI Taxonomy" id="1450529"/>
    <lineage>
        <taxon>Eukaryota</taxon>
        <taxon>Fungi</taxon>
        <taxon>Dikarya</taxon>
        <taxon>Ascomycota</taxon>
        <taxon>Pezizomycotina</taxon>
        <taxon>Sordariomycetes</taxon>
        <taxon>Sordariomycetidae</taxon>
        <taxon>Sordariales</taxon>
        <taxon>Chaetomiaceae</taxon>
        <taxon>Trichocladium</taxon>
    </lineage>
</organism>
<protein>
    <recommendedName>
        <fullName evidence="1">SRR1-like domain-containing protein</fullName>
    </recommendedName>
</protein>
<accession>A0AAN6ZI57</accession>
<keyword evidence="3" id="KW-1185">Reference proteome</keyword>
<dbReference type="AlphaFoldDB" id="A0AAN6ZI57"/>
<evidence type="ECO:0000313" key="2">
    <source>
        <dbReference type="EMBL" id="KAK4138444.1"/>
    </source>
</evidence>
<comment type="caution">
    <text evidence="2">The sequence shown here is derived from an EMBL/GenBank/DDBJ whole genome shotgun (WGS) entry which is preliminary data.</text>
</comment>
<reference evidence="2" key="1">
    <citation type="journal article" date="2023" name="Mol. Phylogenet. Evol.">
        <title>Genome-scale phylogeny and comparative genomics of the fungal order Sordariales.</title>
        <authorList>
            <person name="Hensen N."/>
            <person name="Bonometti L."/>
            <person name="Westerberg I."/>
            <person name="Brannstrom I.O."/>
            <person name="Guillou S."/>
            <person name="Cros-Aarteil S."/>
            <person name="Calhoun S."/>
            <person name="Haridas S."/>
            <person name="Kuo A."/>
            <person name="Mondo S."/>
            <person name="Pangilinan J."/>
            <person name="Riley R."/>
            <person name="LaButti K."/>
            <person name="Andreopoulos B."/>
            <person name="Lipzen A."/>
            <person name="Chen C."/>
            <person name="Yan M."/>
            <person name="Daum C."/>
            <person name="Ng V."/>
            <person name="Clum A."/>
            <person name="Steindorff A."/>
            <person name="Ohm R.A."/>
            <person name="Martin F."/>
            <person name="Silar P."/>
            <person name="Natvig D.O."/>
            <person name="Lalanne C."/>
            <person name="Gautier V."/>
            <person name="Ament-Velasquez S.L."/>
            <person name="Kruys A."/>
            <person name="Hutchinson M.I."/>
            <person name="Powell A.J."/>
            <person name="Barry K."/>
            <person name="Miller A.N."/>
            <person name="Grigoriev I.V."/>
            <person name="Debuchy R."/>
            <person name="Gladieux P."/>
            <person name="Hiltunen Thoren M."/>
            <person name="Johannesson H."/>
        </authorList>
    </citation>
    <scope>NUCLEOTIDE SEQUENCE</scope>
    <source>
        <strain evidence="2">CBS 123565</strain>
    </source>
</reference>
<reference evidence="2" key="2">
    <citation type="submission" date="2023-05" db="EMBL/GenBank/DDBJ databases">
        <authorList>
            <consortium name="Lawrence Berkeley National Laboratory"/>
            <person name="Steindorff A."/>
            <person name="Hensen N."/>
            <person name="Bonometti L."/>
            <person name="Westerberg I."/>
            <person name="Brannstrom I.O."/>
            <person name="Guillou S."/>
            <person name="Cros-Aarteil S."/>
            <person name="Calhoun S."/>
            <person name="Haridas S."/>
            <person name="Kuo A."/>
            <person name="Mondo S."/>
            <person name="Pangilinan J."/>
            <person name="Riley R."/>
            <person name="Labutti K."/>
            <person name="Andreopoulos B."/>
            <person name="Lipzen A."/>
            <person name="Chen C."/>
            <person name="Yanf M."/>
            <person name="Daum C."/>
            <person name="Ng V."/>
            <person name="Clum A."/>
            <person name="Ohm R."/>
            <person name="Martin F."/>
            <person name="Silar P."/>
            <person name="Natvig D."/>
            <person name="Lalanne C."/>
            <person name="Gautier V."/>
            <person name="Ament-Velasquez S.L."/>
            <person name="Kruys A."/>
            <person name="Hutchinson M.I."/>
            <person name="Powell A.J."/>
            <person name="Barry K."/>
            <person name="Miller A.N."/>
            <person name="Grigoriev I.V."/>
            <person name="Debuchy R."/>
            <person name="Gladieux P."/>
            <person name="Thoren M.H."/>
            <person name="Johannesson H."/>
        </authorList>
    </citation>
    <scope>NUCLEOTIDE SEQUENCE</scope>
    <source>
        <strain evidence="2">CBS 123565</strain>
    </source>
</reference>
<proteinExistence type="predicted"/>